<feature type="domain" description="Alanine racemase N-terminal" evidence="4">
    <location>
        <begin position="7"/>
        <end position="226"/>
    </location>
</feature>
<evidence type="ECO:0000259" key="4">
    <source>
        <dbReference type="Pfam" id="PF01168"/>
    </source>
</evidence>
<dbReference type="GO" id="GO:0050157">
    <property type="term" value="F:ornithine racemase activity"/>
    <property type="evidence" value="ECO:0007669"/>
    <property type="project" value="UniProtKB-EC"/>
</dbReference>
<dbReference type="EC" id="5.1.1.12" evidence="5"/>
<dbReference type="PANTHER" id="PTHR30511:SF3">
    <property type="entry name" value="LYSINE RACEMASE"/>
    <property type="match status" value="1"/>
</dbReference>
<organism evidence="5 6">
    <name type="scientific">Bacillus rhizoplanae</name>
    <dbReference type="NCBI Taxonomy" id="2880966"/>
    <lineage>
        <taxon>Bacteria</taxon>
        <taxon>Bacillati</taxon>
        <taxon>Bacillota</taxon>
        <taxon>Bacilli</taxon>
        <taxon>Bacillales</taxon>
        <taxon>Bacillaceae</taxon>
        <taxon>Bacillus</taxon>
    </lineage>
</organism>
<proteinExistence type="predicted"/>
<dbReference type="Proteomes" id="UP000789423">
    <property type="component" value="Unassembled WGS sequence"/>
</dbReference>
<evidence type="ECO:0000256" key="3">
    <source>
        <dbReference type="ARBA" id="ARBA00023235"/>
    </source>
</evidence>
<evidence type="ECO:0000313" key="6">
    <source>
        <dbReference type="Proteomes" id="UP000789423"/>
    </source>
</evidence>
<evidence type="ECO:0000256" key="1">
    <source>
        <dbReference type="ARBA" id="ARBA00001933"/>
    </source>
</evidence>
<reference evidence="5 6" key="1">
    <citation type="submission" date="2021-10" db="EMBL/GenBank/DDBJ databases">
        <authorList>
            <person name="Criscuolo A."/>
        </authorList>
    </citation>
    <scope>NUCLEOTIDE SEQUENCE [LARGE SCALE GENOMIC DNA]</scope>
    <source>
        <strain evidence="6">CIP 111899</strain>
    </source>
</reference>
<evidence type="ECO:0000313" key="5">
    <source>
        <dbReference type="EMBL" id="CAG9611899.1"/>
    </source>
</evidence>
<dbReference type="InterPro" id="IPR000821">
    <property type="entry name" value="Ala_racemase"/>
</dbReference>
<dbReference type="Gene3D" id="3.20.20.10">
    <property type="entry name" value="Alanine racemase"/>
    <property type="match status" value="1"/>
</dbReference>
<name>A0ABM8Y8C1_9BACI</name>
<dbReference type="SUPFAM" id="SSF51419">
    <property type="entry name" value="PLP-binding barrel"/>
    <property type="match status" value="1"/>
</dbReference>
<protein>
    <submittedName>
        <fullName evidence="5">Ornithine racemase</fullName>
        <ecNumber evidence="5">5.1.1.12</ecNumber>
    </submittedName>
</protein>
<keyword evidence="6" id="KW-1185">Reference proteome</keyword>
<keyword evidence="2" id="KW-0663">Pyridoxal phosphate</keyword>
<dbReference type="Pfam" id="PF01168">
    <property type="entry name" value="Ala_racemase_N"/>
    <property type="match status" value="1"/>
</dbReference>
<sequence>MLPIMKVNLSKLKYNAMIMKRLCERSNIICFPVTKGVGAAKEVIETLQETGYTRFADSRLQHLYKIRSIVGKEAELLLIRAPALSEVEETVLCADISLNSELCIIEALGRAARRYRTTHRVILMVDLGDLREGIMPYQVVEAAQKVSNISGIVLDGIGANFTCFSGVIPTEHSLQELTQLAKMVEKKIGKPLRFISGGNSSSLPLIMQRKQIGRVNSLRVGEAIFLGKETAYGKNISFMYQDVFSIEAEIIEIKRKPSMPKGVIGKDAFGQVPYFEDKGERLRAIVAIGRQDLDISGLRPFDRNIEILGGSSDHLIVDITDSTPYSIGDKMTFVPTYSALQSGMVSSLVQKEYVYDDVLQKALIL</sequence>
<dbReference type="CDD" id="cd06815">
    <property type="entry name" value="PLPDE_III_AR_like_1"/>
    <property type="match status" value="1"/>
</dbReference>
<evidence type="ECO:0000256" key="2">
    <source>
        <dbReference type="ARBA" id="ARBA00022898"/>
    </source>
</evidence>
<dbReference type="InterPro" id="IPR029066">
    <property type="entry name" value="PLP-binding_barrel"/>
</dbReference>
<dbReference type="EMBL" id="CAKJTI010000003">
    <property type="protein sequence ID" value="CAG9611899.1"/>
    <property type="molecule type" value="Genomic_DNA"/>
</dbReference>
<accession>A0ABM8Y8C1</accession>
<gene>
    <name evidence="5" type="primary">orr</name>
    <name evidence="5" type="ORF">BACCIP111899_01071</name>
</gene>
<comment type="caution">
    <text evidence="5">The sequence shown here is derived from an EMBL/GenBank/DDBJ whole genome shotgun (WGS) entry which is preliminary data.</text>
</comment>
<dbReference type="RefSeq" id="WP_230574128.1">
    <property type="nucleotide sequence ID" value="NZ_CAKJTI010000003.1"/>
</dbReference>
<dbReference type="InterPro" id="IPR001608">
    <property type="entry name" value="Ala_racemase_N"/>
</dbReference>
<comment type="cofactor">
    <cofactor evidence="1">
        <name>pyridoxal 5'-phosphate</name>
        <dbReference type="ChEBI" id="CHEBI:597326"/>
    </cofactor>
</comment>
<keyword evidence="3 5" id="KW-0413">Isomerase</keyword>
<dbReference type="PANTHER" id="PTHR30511">
    <property type="entry name" value="ALANINE RACEMASE"/>
    <property type="match status" value="1"/>
</dbReference>